<dbReference type="InterPro" id="IPR031728">
    <property type="entry name" value="GlcAase_C"/>
</dbReference>
<sequence>MKPLCLLGFALSALAIQLGSENSIQSISLSQAEKVQFDNEAALASASPITRELLGLSIEFNFIVDYLGDVGKPNPLSHRLLQNIEDRTGASPHIRVGGATQDVARYCEICSETMSSTFADDDIHAVNVSFNAGLFQVLNENAPSSQKYTFGLNLGDENIKVPMAELAAAQSYLNLSRLTHYELGNEPDYYYTKLGNRGKSWDVVAYVKQSLSYLRKLVASVAQTSRPEALPRFLYGSMANHPASQDFSLSTLAKLGVKDIVPEIAAFSEHKYFGEACTDEGKAEITIPFYLNHLNTLAGVAQYLPSIEASRSVGAQFIMGETNSAACHGLSGVSDTLAAALWMIDYALTSATLGIEQLYFHNGVGYPYSAWQPVHQNGTKAHVQALYYGFLFYADLIGDFKDGARTASIPSLNGVGLAHYAIYEPGQTVPKKLVILNLDEVNQNTTRKQKAFDVSSALGQDVRVARLTGPSSNATSGIHWAGQTVDGLGNLIGKRMVESIFNSTVSVGSSEAVIIERA</sequence>
<dbReference type="EMBL" id="MSFO01000004">
    <property type="protein sequence ID" value="PLB49722.1"/>
    <property type="molecule type" value="Genomic_DNA"/>
</dbReference>
<dbReference type="PANTHER" id="PTHR36183">
    <property type="entry name" value="BETA-GLUCURONIDASE"/>
    <property type="match status" value="1"/>
</dbReference>
<dbReference type="GeneID" id="36551893"/>
<dbReference type="InterPro" id="IPR013780">
    <property type="entry name" value="Glyco_hydro_b"/>
</dbReference>
<name>A0A2I2GA22_9EURO</name>
<proteinExistence type="predicted"/>
<keyword evidence="4" id="KW-1185">Reference proteome</keyword>
<organism evidence="3 4">
    <name type="scientific">Aspergillus steynii IBT 23096</name>
    <dbReference type="NCBI Taxonomy" id="1392250"/>
    <lineage>
        <taxon>Eukaryota</taxon>
        <taxon>Fungi</taxon>
        <taxon>Dikarya</taxon>
        <taxon>Ascomycota</taxon>
        <taxon>Pezizomycotina</taxon>
        <taxon>Eurotiomycetes</taxon>
        <taxon>Eurotiomycetidae</taxon>
        <taxon>Eurotiales</taxon>
        <taxon>Aspergillaceae</taxon>
        <taxon>Aspergillus</taxon>
        <taxon>Aspergillus subgen. Circumdati</taxon>
    </lineage>
</organism>
<protein>
    <recommendedName>
        <fullName evidence="2">Beta-glucuronidase C-terminal domain-containing protein</fullName>
    </recommendedName>
</protein>
<dbReference type="InterPro" id="IPR052974">
    <property type="entry name" value="GH79_Enzymes"/>
</dbReference>
<dbReference type="AlphaFoldDB" id="A0A2I2GA22"/>
<comment type="caution">
    <text evidence="3">The sequence shown here is derived from an EMBL/GenBank/DDBJ whole genome shotgun (WGS) entry which is preliminary data.</text>
</comment>
<evidence type="ECO:0000259" key="2">
    <source>
        <dbReference type="Pfam" id="PF16862"/>
    </source>
</evidence>
<dbReference type="RefSeq" id="XP_024705024.1">
    <property type="nucleotide sequence ID" value="XM_024844193.1"/>
</dbReference>
<dbReference type="SUPFAM" id="SSF51445">
    <property type="entry name" value="(Trans)glycosidases"/>
    <property type="match status" value="1"/>
</dbReference>
<dbReference type="VEuPathDB" id="FungiDB:P170DRAFT_357055"/>
<evidence type="ECO:0000313" key="3">
    <source>
        <dbReference type="EMBL" id="PLB49722.1"/>
    </source>
</evidence>
<evidence type="ECO:0000256" key="1">
    <source>
        <dbReference type="SAM" id="SignalP"/>
    </source>
</evidence>
<dbReference type="Pfam" id="PF16862">
    <property type="entry name" value="Glyco_hydro_79C"/>
    <property type="match status" value="1"/>
</dbReference>
<dbReference type="Gene3D" id="3.20.20.80">
    <property type="entry name" value="Glycosidases"/>
    <property type="match status" value="1"/>
</dbReference>
<dbReference type="OrthoDB" id="2831684at2759"/>
<dbReference type="Proteomes" id="UP000234275">
    <property type="component" value="Unassembled WGS sequence"/>
</dbReference>
<dbReference type="PANTHER" id="PTHR36183:SF2">
    <property type="entry name" value="BETA-GLUCURONIDASE C-TERMINAL DOMAIN-CONTAINING PROTEIN"/>
    <property type="match status" value="1"/>
</dbReference>
<accession>A0A2I2GA22</accession>
<dbReference type="Gene3D" id="2.60.40.1180">
    <property type="entry name" value="Golgi alpha-mannosidase II"/>
    <property type="match status" value="1"/>
</dbReference>
<feature type="domain" description="Beta-glucuronidase C-terminal" evidence="2">
    <location>
        <begin position="420"/>
        <end position="514"/>
    </location>
</feature>
<dbReference type="InterPro" id="IPR017853">
    <property type="entry name" value="GH"/>
</dbReference>
<feature type="signal peptide" evidence="1">
    <location>
        <begin position="1"/>
        <end position="15"/>
    </location>
</feature>
<reference evidence="3 4" key="1">
    <citation type="submission" date="2016-12" db="EMBL/GenBank/DDBJ databases">
        <title>The genomes of Aspergillus section Nigri reveals drivers in fungal speciation.</title>
        <authorList>
            <consortium name="DOE Joint Genome Institute"/>
            <person name="Vesth T.C."/>
            <person name="Nybo J."/>
            <person name="Theobald S."/>
            <person name="Brandl J."/>
            <person name="Frisvad J.C."/>
            <person name="Nielsen K.F."/>
            <person name="Lyhne E.K."/>
            <person name="Kogle M.E."/>
            <person name="Kuo A."/>
            <person name="Riley R."/>
            <person name="Clum A."/>
            <person name="Nolan M."/>
            <person name="Lipzen A."/>
            <person name="Salamov A."/>
            <person name="Henrissat B."/>
            <person name="Wiebenga A."/>
            <person name="De Vries R.P."/>
            <person name="Grigoriev I.V."/>
            <person name="Mortensen U.H."/>
            <person name="Andersen M.R."/>
            <person name="Baker S.E."/>
        </authorList>
    </citation>
    <scope>NUCLEOTIDE SEQUENCE [LARGE SCALE GENOMIC DNA]</scope>
    <source>
        <strain evidence="3 4">IBT 23096</strain>
    </source>
</reference>
<keyword evidence="1" id="KW-0732">Signal</keyword>
<gene>
    <name evidence="3" type="ORF">P170DRAFT_357055</name>
</gene>
<evidence type="ECO:0000313" key="4">
    <source>
        <dbReference type="Proteomes" id="UP000234275"/>
    </source>
</evidence>
<feature type="chain" id="PRO_5014162886" description="Beta-glucuronidase C-terminal domain-containing protein" evidence="1">
    <location>
        <begin position="16"/>
        <end position="518"/>
    </location>
</feature>